<gene>
    <name evidence="14" type="ORF">FYJ27_08460</name>
</gene>
<organism evidence="14 15">
    <name type="scientific">Anaerosalibacter bizertensis</name>
    <dbReference type="NCBI Taxonomy" id="932217"/>
    <lineage>
        <taxon>Bacteria</taxon>
        <taxon>Bacillati</taxon>
        <taxon>Bacillota</taxon>
        <taxon>Tissierellia</taxon>
        <taxon>Tissierellales</taxon>
        <taxon>Sporanaerobacteraceae</taxon>
        <taxon>Anaerosalibacter</taxon>
    </lineage>
</organism>
<dbReference type="InterPro" id="IPR036565">
    <property type="entry name" value="Mur-like_cat_sf"/>
</dbReference>
<dbReference type="PANTHER" id="PTHR11136:SF0">
    <property type="entry name" value="DIHYDROFOLATE SYNTHETASE-RELATED"/>
    <property type="match status" value="1"/>
</dbReference>
<dbReference type="GO" id="GO:0008841">
    <property type="term" value="F:dihydrofolate synthase activity"/>
    <property type="evidence" value="ECO:0007669"/>
    <property type="project" value="TreeGrafter"/>
</dbReference>
<dbReference type="GO" id="GO:0004326">
    <property type="term" value="F:tetrahydrofolylpolyglutamate synthase activity"/>
    <property type="evidence" value="ECO:0007669"/>
    <property type="project" value="UniProtKB-EC"/>
</dbReference>
<evidence type="ECO:0000256" key="8">
    <source>
        <dbReference type="ARBA" id="ARBA00022842"/>
    </source>
</evidence>
<evidence type="ECO:0000256" key="5">
    <source>
        <dbReference type="ARBA" id="ARBA00022723"/>
    </source>
</evidence>
<dbReference type="InterPro" id="IPR036615">
    <property type="entry name" value="Mur_ligase_C_dom_sf"/>
</dbReference>
<dbReference type="InterPro" id="IPR013221">
    <property type="entry name" value="Mur_ligase_cen"/>
</dbReference>
<dbReference type="NCBIfam" id="TIGR01499">
    <property type="entry name" value="folC"/>
    <property type="match status" value="1"/>
</dbReference>
<feature type="domain" description="Mur ligase central" evidence="13">
    <location>
        <begin position="44"/>
        <end position="270"/>
    </location>
</feature>
<keyword evidence="8" id="KW-0460">Magnesium</keyword>
<sequence length="430" mass="48315">MNYEEALDFINGAEGLGSKLGLKTIEKLMNELGNPQKNLKYIHIAGTNGKGSTASYISKILEESGYRVGIFTSPYLERFNERIQINGKDIPDETFAKITENVKEKTEKIVSEGFPHPTVFELITAISFLYFKEENVDFVVLEVGLGGRLDSTNVIDGSLLSVITTVDYDHMNVLGDSLDKIAREKAGIIKENGTVLSYPQKDEVFKTLKEVSKDKNADFSVCPIENINVKELNEYGAVFDFKYKNDIFEDMKINLLGLHQVYNASLAISAIAILRNKGLIKTSNEEIKRGLTNTFWKGRLEVLRRKPIFLIDGAHNLQGIKTLVKSLELFKYNRLILGMSILKDKDFSHMVENIAPLADEIIITEINNPRKMDAENLAKEVGKANKNMIIEKDIKKAIEKSLNIANKDDLIVFAGSIYLIGDVRKILLNN</sequence>
<keyword evidence="6 11" id="KW-0547">Nucleotide-binding</keyword>
<keyword evidence="7 11" id="KW-0067">ATP-binding</keyword>
<name>A0A844FIK3_9FIRM</name>
<dbReference type="RefSeq" id="WP_154484437.1">
    <property type="nucleotide sequence ID" value="NZ_JBCLQA010000024.1"/>
</dbReference>
<dbReference type="InterPro" id="IPR004101">
    <property type="entry name" value="Mur_ligase_C"/>
</dbReference>
<evidence type="ECO:0000256" key="1">
    <source>
        <dbReference type="ARBA" id="ARBA00001946"/>
    </source>
</evidence>
<dbReference type="FunFam" id="3.40.1190.10:FF:000011">
    <property type="entry name" value="Folylpolyglutamate synthase/dihydrofolate synthase"/>
    <property type="match status" value="1"/>
</dbReference>
<dbReference type="Proteomes" id="UP000462760">
    <property type="component" value="Unassembled WGS sequence"/>
</dbReference>
<dbReference type="GO" id="GO:0046872">
    <property type="term" value="F:metal ion binding"/>
    <property type="evidence" value="ECO:0007669"/>
    <property type="project" value="UniProtKB-KW"/>
</dbReference>
<keyword evidence="4 11" id="KW-0436">Ligase</keyword>
<evidence type="ECO:0000256" key="10">
    <source>
        <dbReference type="ARBA" id="ARBA00047493"/>
    </source>
</evidence>
<evidence type="ECO:0000256" key="3">
    <source>
        <dbReference type="ARBA" id="ARBA00013025"/>
    </source>
</evidence>
<comment type="catalytic activity">
    <reaction evidence="10">
        <text>(6S)-5,6,7,8-tetrahydrofolyl-(gamma-L-Glu)(n) + L-glutamate + ATP = (6S)-5,6,7,8-tetrahydrofolyl-(gamma-L-Glu)(n+1) + ADP + phosphate + H(+)</text>
        <dbReference type="Rhea" id="RHEA:10580"/>
        <dbReference type="Rhea" id="RHEA-COMP:14738"/>
        <dbReference type="Rhea" id="RHEA-COMP:14740"/>
        <dbReference type="ChEBI" id="CHEBI:15378"/>
        <dbReference type="ChEBI" id="CHEBI:29985"/>
        <dbReference type="ChEBI" id="CHEBI:30616"/>
        <dbReference type="ChEBI" id="CHEBI:43474"/>
        <dbReference type="ChEBI" id="CHEBI:141005"/>
        <dbReference type="ChEBI" id="CHEBI:456216"/>
        <dbReference type="EC" id="6.3.2.17"/>
    </reaction>
</comment>
<dbReference type="OrthoDB" id="9809356at2"/>
<feature type="domain" description="Mur ligase C-terminal" evidence="12">
    <location>
        <begin position="298"/>
        <end position="416"/>
    </location>
</feature>
<dbReference type="InterPro" id="IPR001645">
    <property type="entry name" value="Folylpolyglutamate_synth"/>
</dbReference>
<dbReference type="PROSITE" id="PS01012">
    <property type="entry name" value="FOLYLPOLYGLU_SYNT_2"/>
    <property type="match status" value="1"/>
</dbReference>
<evidence type="ECO:0000256" key="7">
    <source>
        <dbReference type="ARBA" id="ARBA00022840"/>
    </source>
</evidence>
<dbReference type="PIRSF" id="PIRSF001563">
    <property type="entry name" value="Folylpolyglu_synth"/>
    <property type="match status" value="1"/>
</dbReference>
<accession>A0A844FIK3</accession>
<evidence type="ECO:0000256" key="4">
    <source>
        <dbReference type="ARBA" id="ARBA00022598"/>
    </source>
</evidence>
<dbReference type="EC" id="6.3.2.17" evidence="3"/>
<dbReference type="AlphaFoldDB" id="A0A844FIK3"/>
<dbReference type="SUPFAM" id="SSF53244">
    <property type="entry name" value="MurD-like peptide ligases, peptide-binding domain"/>
    <property type="match status" value="1"/>
</dbReference>
<comment type="caution">
    <text evidence="14">The sequence shown here is derived from an EMBL/GenBank/DDBJ whole genome shotgun (WGS) entry which is preliminary data.</text>
</comment>
<dbReference type="PANTHER" id="PTHR11136">
    <property type="entry name" value="FOLYLPOLYGLUTAMATE SYNTHASE-RELATED"/>
    <property type="match status" value="1"/>
</dbReference>
<evidence type="ECO:0000259" key="13">
    <source>
        <dbReference type="Pfam" id="PF08245"/>
    </source>
</evidence>
<dbReference type="Pfam" id="PF02875">
    <property type="entry name" value="Mur_ligase_C"/>
    <property type="match status" value="1"/>
</dbReference>
<evidence type="ECO:0000313" key="14">
    <source>
        <dbReference type="EMBL" id="MSS43758.1"/>
    </source>
</evidence>
<dbReference type="InterPro" id="IPR018109">
    <property type="entry name" value="Folylpolyglutamate_synth_CS"/>
</dbReference>
<dbReference type="Gene3D" id="3.90.190.20">
    <property type="entry name" value="Mur ligase, C-terminal domain"/>
    <property type="match status" value="1"/>
</dbReference>
<dbReference type="GO" id="GO:0005737">
    <property type="term" value="C:cytoplasm"/>
    <property type="evidence" value="ECO:0007669"/>
    <property type="project" value="TreeGrafter"/>
</dbReference>
<dbReference type="Pfam" id="PF08245">
    <property type="entry name" value="Mur_ligase_M"/>
    <property type="match status" value="1"/>
</dbReference>
<dbReference type="SUPFAM" id="SSF53623">
    <property type="entry name" value="MurD-like peptide ligases, catalytic domain"/>
    <property type="match status" value="1"/>
</dbReference>
<evidence type="ECO:0000256" key="6">
    <source>
        <dbReference type="ARBA" id="ARBA00022741"/>
    </source>
</evidence>
<dbReference type="GO" id="GO:0005524">
    <property type="term" value="F:ATP binding"/>
    <property type="evidence" value="ECO:0007669"/>
    <property type="project" value="UniProtKB-KW"/>
</dbReference>
<reference evidence="14 15" key="1">
    <citation type="submission" date="2019-08" db="EMBL/GenBank/DDBJ databases">
        <title>In-depth cultivation of the pig gut microbiome towards novel bacterial diversity and tailored functional studies.</title>
        <authorList>
            <person name="Wylensek D."/>
            <person name="Hitch T.C.A."/>
            <person name="Clavel T."/>
        </authorList>
    </citation>
    <scope>NUCLEOTIDE SEQUENCE [LARGE SCALE GENOMIC DNA]</scope>
    <source>
        <strain evidence="14 15">Med78-601-WT-4W-RMD-3</strain>
    </source>
</reference>
<evidence type="ECO:0000259" key="12">
    <source>
        <dbReference type="Pfam" id="PF02875"/>
    </source>
</evidence>
<comment type="cofactor">
    <cofactor evidence="1">
        <name>Mg(2+)</name>
        <dbReference type="ChEBI" id="CHEBI:18420"/>
    </cofactor>
</comment>
<evidence type="ECO:0000256" key="11">
    <source>
        <dbReference type="PIRNR" id="PIRNR001563"/>
    </source>
</evidence>
<keyword evidence="5" id="KW-0479">Metal-binding</keyword>
<evidence type="ECO:0000313" key="15">
    <source>
        <dbReference type="Proteomes" id="UP000462760"/>
    </source>
</evidence>
<comment type="similarity">
    <text evidence="2 11">Belongs to the folylpolyglutamate synthase family.</text>
</comment>
<evidence type="ECO:0000256" key="2">
    <source>
        <dbReference type="ARBA" id="ARBA00008276"/>
    </source>
</evidence>
<dbReference type="PROSITE" id="PS01011">
    <property type="entry name" value="FOLYLPOLYGLU_SYNT_1"/>
    <property type="match status" value="1"/>
</dbReference>
<protein>
    <recommendedName>
        <fullName evidence="3">tetrahydrofolate synthase</fullName>
        <ecNumber evidence="3">6.3.2.17</ecNumber>
    </recommendedName>
    <alternativeName>
        <fullName evidence="9">Tetrahydrofolylpolyglutamate synthase</fullName>
    </alternativeName>
</protein>
<proteinExistence type="inferred from homology"/>
<evidence type="ECO:0000256" key="9">
    <source>
        <dbReference type="ARBA" id="ARBA00030592"/>
    </source>
</evidence>
<dbReference type="Gene3D" id="3.40.1190.10">
    <property type="entry name" value="Mur-like, catalytic domain"/>
    <property type="match status" value="1"/>
</dbReference>
<dbReference type="EMBL" id="VULR01000011">
    <property type="protein sequence ID" value="MSS43758.1"/>
    <property type="molecule type" value="Genomic_DNA"/>
</dbReference>